<reference evidence="2" key="1">
    <citation type="submission" date="2025-08" db="UniProtKB">
        <authorList>
            <consortium name="Ensembl"/>
        </authorList>
    </citation>
    <scope>IDENTIFICATION</scope>
</reference>
<dbReference type="Proteomes" id="UP000694726">
    <property type="component" value="Unplaced"/>
</dbReference>
<evidence type="ECO:0000313" key="2">
    <source>
        <dbReference type="Ensembl" id="ENSSSCP00015008004.1"/>
    </source>
</evidence>
<proteinExistence type="predicted"/>
<evidence type="ECO:0000313" key="3">
    <source>
        <dbReference type="Proteomes" id="UP000694726"/>
    </source>
</evidence>
<feature type="transmembrane region" description="Helical" evidence="1">
    <location>
        <begin position="67"/>
        <end position="86"/>
    </location>
</feature>
<evidence type="ECO:0000256" key="1">
    <source>
        <dbReference type="SAM" id="Phobius"/>
    </source>
</evidence>
<protein>
    <submittedName>
        <fullName evidence="2">Uncharacterized protein</fullName>
    </submittedName>
</protein>
<keyword evidence="1" id="KW-1133">Transmembrane helix</keyword>
<dbReference type="Ensembl" id="ENSSSCT00015020412.1">
    <property type="protein sequence ID" value="ENSSSCP00015008004.1"/>
    <property type="gene ID" value="ENSSSCG00015015427.1"/>
</dbReference>
<feature type="transmembrane region" description="Helical" evidence="1">
    <location>
        <begin position="123"/>
        <end position="145"/>
    </location>
</feature>
<keyword evidence="1" id="KW-0812">Transmembrane</keyword>
<keyword evidence="1" id="KW-0472">Membrane</keyword>
<name>A0A8D0TWX8_PIG</name>
<dbReference type="AlphaFoldDB" id="A0A8D0TWX8"/>
<sequence length="174" mass="19987">MNMRVHVSFLRKVLSGYVPKSGIAGSYGSSMYSFLRYLHTDLHSPPPPPPPPQQCRRVPFSPHPLQHLLFVDLLMMTILTGVRWYLKVVLICISLIISDVEHCFKSLLAICISSLEKCLFRSFAHLSIGLLAFFLPLRCMSWLYILEIRPLWNDFFDRPLSLSHPCHMLPDSTC</sequence>
<organism evidence="2 3">
    <name type="scientific">Sus scrofa</name>
    <name type="common">Pig</name>
    <dbReference type="NCBI Taxonomy" id="9823"/>
    <lineage>
        <taxon>Eukaryota</taxon>
        <taxon>Metazoa</taxon>
        <taxon>Chordata</taxon>
        <taxon>Craniata</taxon>
        <taxon>Vertebrata</taxon>
        <taxon>Euteleostomi</taxon>
        <taxon>Mammalia</taxon>
        <taxon>Eutheria</taxon>
        <taxon>Laurasiatheria</taxon>
        <taxon>Artiodactyla</taxon>
        <taxon>Suina</taxon>
        <taxon>Suidae</taxon>
        <taxon>Sus</taxon>
    </lineage>
</organism>
<accession>A0A8D0TWX8</accession>